<keyword evidence="2" id="KW-1185">Reference proteome</keyword>
<sequence>MSTIDDQPHLPDGSRIETLFKTQEIVGFCAWDGDKCIAQLHCYRLILPHGSTDLWPDWSRPSYLNGVLNGCLGISGPVWCHACFHVGRSIDSFAQSDDSDSRYFGRGIGTAMAQASVRWAKEHDYEAVIAPGTPNDLFSFSVLAGGLPWTTYQKLGFADETFETNDDLPGWVQGNGPPEVINVIEAAPEVIEEVEAALAKGRPKSELRSKLMVLRLKNA</sequence>
<proteinExistence type="predicted"/>
<evidence type="ECO:0000313" key="2">
    <source>
        <dbReference type="Proteomes" id="UP000184139"/>
    </source>
</evidence>
<dbReference type="Gene3D" id="3.40.630.30">
    <property type="match status" value="1"/>
</dbReference>
<dbReference type="AlphaFoldDB" id="A0A1M5YG99"/>
<name>A0A1M5YG99_9BACT</name>
<gene>
    <name evidence="1" type="ORF">SAMN02745124_03997</name>
</gene>
<organism evidence="1 2">
    <name type="scientific">Desulfofustis glycolicus DSM 9705</name>
    <dbReference type="NCBI Taxonomy" id="1121409"/>
    <lineage>
        <taxon>Bacteria</taxon>
        <taxon>Pseudomonadati</taxon>
        <taxon>Thermodesulfobacteriota</taxon>
        <taxon>Desulfobulbia</taxon>
        <taxon>Desulfobulbales</taxon>
        <taxon>Desulfocapsaceae</taxon>
        <taxon>Desulfofustis</taxon>
    </lineage>
</organism>
<dbReference type="EMBL" id="FQXS01000036">
    <property type="protein sequence ID" value="SHI11006.1"/>
    <property type="molecule type" value="Genomic_DNA"/>
</dbReference>
<dbReference type="STRING" id="1121409.SAMN02745124_03997"/>
<reference evidence="1 2" key="1">
    <citation type="submission" date="2016-11" db="EMBL/GenBank/DDBJ databases">
        <authorList>
            <person name="Jaros S."/>
            <person name="Januszkiewicz K."/>
            <person name="Wedrychowicz H."/>
        </authorList>
    </citation>
    <scope>NUCLEOTIDE SEQUENCE [LARGE SCALE GENOMIC DNA]</scope>
    <source>
        <strain evidence="1 2">DSM 9705</strain>
    </source>
</reference>
<protein>
    <recommendedName>
        <fullName evidence="3">N-acetyltransferase domain-containing protein</fullName>
    </recommendedName>
</protein>
<dbReference type="InterPro" id="IPR016181">
    <property type="entry name" value="Acyl_CoA_acyltransferase"/>
</dbReference>
<evidence type="ECO:0008006" key="3">
    <source>
        <dbReference type="Google" id="ProtNLM"/>
    </source>
</evidence>
<evidence type="ECO:0000313" key="1">
    <source>
        <dbReference type="EMBL" id="SHI11006.1"/>
    </source>
</evidence>
<dbReference type="SUPFAM" id="SSF55729">
    <property type="entry name" value="Acyl-CoA N-acyltransferases (Nat)"/>
    <property type="match status" value="1"/>
</dbReference>
<accession>A0A1M5YG99</accession>
<dbReference type="Proteomes" id="UP000184139">
    <property type="component" value="Unassembled WGS sequence"/>
</dbReference>